<feature type="compositionally biased region" description="Low complexity" evidence="1">
    <location>
        <begin position="27"/>
        <end position="38"/>
    </location>
</feature>
<evidence type="ECO:0000259" key="2">
    <source>
        <dbReference type="PROSITE" id="PS50011"/>
    </source>
</evidence>
<proteinExistence type="predicted"/>
<keyword evidence="4" id="KW-1185">Reference proteome</keyword>
<organism evidence="3 4">
    <name type="scientific">Protea cynaroides</name>
    <dbReference type="NCBI Taxonomy" id="273540"/>
    <lineage>
        <taxon>Eukaryota</taxon>
        <taxon>Viridiplantae</taxon>
        <taxon>Streptophyta</taxon>
        <taxon>Embryophyta</taxon>
        <taxon>Tracheophyta</taxon>
        <taxon>Spermatophyta</taxon>
        <taxon>Magnoliopsida</taxon>
        <taxon>Proteales</taxon>
        <taxon>Proteaceae</taxon>
        <taxon>Protea</taxon>
    </lineage>
</organism>
<evidence type="ECO:0000313" key="4">
    <source>
        <dbReference type="Proteomes" id="UP001141806"/>
    </source>
</evidence>
<dbReference type="PROSITE" id="PS50011">
    <property type="entry name" value="PROTEIN_KINASE_DOM"/>
    <property type="match status" value="1"/>
</dbReference>
<accession>A0A9Q0KK32</accession>
<dbReference type="Pfam" id="PF00069">
    <property type="entry name" value="Pkinase"/>
    <property type="match status" value="1"/>
</dbReference>
<dbReference type="Proteomes" id="UP001141806">
    <property type="component" value="Unassembled WGS sequence"/>
</dbReference>
<sequence length="347" mass="38262">MHLFGCLSRLCCRRKKIHNSVQPTIPGGNANAGDNGSGEIIHSLSRPSSKHADRAEEFSLAELEVATNYFSLEKKIGAESFGIVYQGKLRDEREVAIKRGEIGTKTMKFQETERAFEAEIALLSRLHHKHLNNVEKSSSLLNSWKMRIKILLDAARGIEYLHNHAVPPMIHRNIKSSNILLDANWTARVSGFGLSLIKSQSPAEEHTSTKAVGTVGYMDPDQYYGLNVLTVKSDVYSFGVVLLKILTGKKAIFMEEGEGGGLTSVVDYTVPKILAGELESVLDARVGLPEAHEAEAVELVAYMAVQCVNLEGKKRSTMADIVVNLERALSICNDSHGSMEDDITQYY</sequence>
<dbReference type="EMBL" id="JAMYWD010000005">
    <property type="protein sequence ID" value="KAJ4971716.1"/>
    <property type="molecule type" value="Genomic_DNA"/>
</dbReference>
<reference evidence="3" key="1">
    <citation type="journal article" date="2023" name="Plant J.">
        <title>The genome of the king protea, Protea cynaroides.</title>
        <authorList>
            <person name="Chang J."/>
            <person name="Duong T.A."/>
            <person name="Schoeman C."/>
            <person name="Ma X."/>
            <person name="Roodt D."/>
            <person name="Barker N."/>
            <person name="Li Z."/>
            <person name="Van de Peer Y."/>
            <person name="Mizrachi E."/>
        </authorList>
    </citation>
    <scope>NUCLEOTIDE SEQUENCE</scope>
    <source>
        <tissue evidence="3">Young leaves</tissue>
    </source>
</reference>
<feature type="region of interest" description="Disordered" evidence="1">
    <location>
        <begin position="22"/>
        <end position="48"/>
    </location>
</feature>
<dbReference type="PANTHER" id="PTHR46146">
    <property type="entry name" value="SERINE/THREONINE-PROTEIN KINASE-LIKE PROTEIN CCR4"/>
    <property type="match status" value="1"/>
</dbReference>
<dbReference type="GO" id="GO:0004672">
    <property type="term" value="F:protein kinase activity"/>
    <property type="evidence" value="ECO:0007669"/>
    <property type="project" value="InterPro"/>
</dbReference>
<dbReference type="OrthoDB" id="61110at2759"/>
<dbReference type="PANTHER" id="PTHR46146:SF3">
    <property type="entry name" value="SERINE_THREONINE-PROTEIN KINASE-LIKE PROTEIN CCR3-RELATED"/>
    <property type="match status" value="1"/>
</dbReference>
<dbReference type="SUPFAM" id="SSF56112">
    <property type="entry name" value="Protein kinase-like (PK-like)"/>
    <property type="match status" value="1"/>
</dbReference>
<evidence type="ECO:0000313" key="3">
    <source>
        <dbReference type="EMBL" id="KAJ4971716.1"/>
    </source>
</evidence>
<name>A0A9Q0KK32_9MAGN</name>
<dbReference type="PIRSF" id="PIRSF000654">
    <property type="entry name" value="Integrin-linked_kinase"/>
    <property type="match status" value="1"/>
</dbReference>
<dbReference type="InterPro" id="IPR011009">
    <property type="entry name" value="Kinase-like_dom_sf"/>
</dbReference>
<protein>
    <recommendedName>
        <fullName evidence="2">Protein kinase domain-containing protein</fullName>
    </recommendedName>
</protein>
<evidence type="ECO:0000256" key="1">
    <source>
        <dbReference type="SAM" id="MobiDB-lite"/>
    </source>
</evidence>
<dbReference type="InterPro" id="IPR000719">
    <property type="entry name" value="Prot_kinase_dom"/>
</dbReference>
<dbReference type="AlphaFoldDB" id="A0A9Q0KK32"/>
<dbReference type="GO" id="GO:0005524">
    <property type="term" value="F:ATP binding"/>
    <property type="evidence" value="ECO:0007669"/>
    <property type="project" value="InterPro"/>
</dbReference>
<comment type="caution">
    <text evidence="3">The sequence shown here is derived from an EMBL/GenBank/DDBJ whole genome shotgun (WGS) entry which is preliminary data.</text>
</comment>
<dbReference type="Gene3D" id="1.10.510.10">
    <property type="entry name" value="Transferase(Phosphotransferase) domain 1"/>
    <property type="match status" value="1"/>
</dbReference>
<gene>
    <name evidence="3" type="ORF">NE237_004815</name>
</gene>
<dbReference type="Gene3D" id="3.30.200.20">
    <property type="entry name" value="Phosphorylase Kinase, domain 1"/>
    <property type="match status" value="1"/>
</dbReference>
<feature type="domain" description="Protein kinase" evidence="2">
    <location>
        <begin position="70"/>
        <end position="329"/>
    </location>
</feature>